<dbReference type="RefSeq" id="XP_018159061.1">
    <property type="nucleotide sequence ID" value="XM_018301211.1"/>
</dbReference>
<keyword evidence="3" id="KW-1185">Reference proteome</keyword>
<dbReference type="InterPro" id="IPR044053">
    <property type="entry name" value="AsaB-like"/>
</dbReference>
<proteinExistence type="inferred from homology"/>
<evidence type="ECO:0000313" key="2">
    <source>
        <dbReference type="EMBL" id="OBR10544.1"/>
    </source>
</evidence>
<dbReference type="GeneID" id="28865318"/>
<accession>A0A1B7YF69</accession>
<dbReference type="Proteomes" id="UP000092177">
    <property type="component" value="Chromosome 4"/>
</dbReference>
<dbReference type="AlphaFoldDB" id="A0A1B7YF69"/>
<evidence type="ECO:0000256" key="1">
    <source>
        <dbReference type="ARBA" id="ARBA00023604"/>
    </source>
</evidence>
<dbReference type="OrthoDB" id="412788at2759"/>
<dbReference type="KEGG" id="chig:CH63R_06236"/>
<dbReference type="VEuPathDB" id="FungiDB:CH63R_06236"/>
<dbReference type="NCBIfam" id="NF041278">
    <property type="entry name" value="CmcJ_NvfI_EfuI"/>
    <property type="match status" value="1"/>
</dbReference>
<comment type="similarity">
    <text evidence="1">Belongs to the asaB hydroxylase/desaturase family.</text>
</comment>
<sequence length="314" mass="36497">MPYSSQKPESVHAYVNYHLPPPMGEPFPVQMIATVGFQRTKYDRQLVRVTDMRTCDEEFSLDTQGFKVVKSTIRERQWEGDYRFFLPEQLRKDVQELLMRHSGATYVHPFTPHVVRRDPYEKILNISDDLPDSQMLNMQPPAMFIHVGTCNEATTAMMCSRKIDQSYKGAEAVLDRLPDAERLRAKTKNRWGIINVWHPLKLVQREPLAVCDARSVEESDLRPVTTRIILGKPPNTTNKDNEQWHMVASPHHEWFYASNMTPDEALLIKIFDTKLDGRARRVPHTAIQTPKDNGPPRESIEIRCLVFWEDQDLE</sequence>
<organism evidence="2 3">
    <name type="scientific">Colletotrichum higginsianum (strain IMI 349063)</name>
    <name type="common">Crucifer anthracnose fungus</name>
    <dbReference type="NCBI Taxonomy" id="759273"/>
    <lineage>
        <taxon>Eukaryota</taxon>
        <taxon>Fungi</taxon>
        <taxon>Dikarya</taxon>
        <taxon>Ascomycota</taxon>
        <taxon>Pezizomycotina</taxon>
        <taxon>Sordariomycetes</taxon>
        <taxon>Hypocreomycetidae</taxon>
        <taxon>Glomerellales</taxon>
        <taxon>Glomerellaceae</taxon>
        <taxon>Colletotrichum</taxon>
        <taxon>Colletotrichum destructivum species complex</taxon>
    </lineage>
</organism>
<comment type="caution">
    <text evidence="2">The sequence shown here is derived from an EMBL/GenBank/DDBJ whole genome shotgun (WGS) entry which is preliminary data.</text>
</comment>
<gene>
    <name evidence="2" type="ORF">CH63R_06236</name>
</gene>
<reference evidence="3" key="1">
    <citation type="journal article" date="2017" name="BMC Genomics">
        <title>Gapless genome assembly of Colletotrichum higginsianum reveals chromosome structure and association of transposable elements with secondary metabolite gene clusters.</title>
        <authorList>
            <person name="Dallery J.-F."/>
            <person name="Lapalu N."/>
            <person name="Zampounis A."/>
            <person name="Pigne S."/>
            <person name="Luyten I."/>
            <person name="Amselem J."/>
            <person name="Wittenberg A.H.J."/>
            <person name="Zhou S."/>
            <person name="de Queiroz M.V."/>
            <person name="Robin G.P."/>
            <person name="Auger A."/>
            <person name="Hainaut M."/>
            <person name="Henrissat B."/>
            <person name="Kim K.-T."/>
            <person name="Lee Y.-H."/>
            <person name="Lespinet O."/>
            <person name="Schwartz D.C."/>
            <person name="Thon M.R."/>
            <person name="O'Connell R.J."/>
        </authorList>
    </citation>
    <scope>NUCLEOTIDE SEQUENCE [LARGE SCALE GENOMIC DNA]</scope>
    <source>
        <strain evidence="3">IMI 349063</strain>
    </source>
</reference>
<dbReference type="PANTHER" id="PTHR34598">
    <property type="entry name" value="BLL6449 PROTEIN"/>
    <property type="match status" value="1"/>
</dbReference>
<name>A0A1B7YF69_COLHI</name>
<dbReference type="GO" id="GO:0016491">
    <property type="term" value="F:oxidoreductase activity"/>
    <property type="evidence" value="ECO:0007669"/>
    <property type="project" value="InterPro"/>
</dbReference>
<evidence type="ECO:0000313" key="3">
    <source>
        <dbReference type="Proteomes" id="UP000092177"/>
    </source>
</evidence>
<protein>
    <submittedName>
        <fullName evidence="2">GA4 desaturase</fullName>
    </submittedName>
</protein>
<dbReference type="PANTHER" id="PTHR34598:SF3">
    <property type="entry name" value="OXIDOREDUCTASE AN1597"/>
    <property type="match status" value="1"/>
</dbReference>
<dbReference type="EMBL" id="LTAN01000004">
    <property type="protein sequence ID" value="OBR10544.1"/>
    <property type="molecule type" value="Genomic_DNA"/>
</dbReference>